<dbReference type="AlphaFoldDB" id="A0A081CS67"/>
<dbReference type="InterPro" id="IPR036390">
    <property type="entry name" value="WH_DNA-bd_sf"/>
</dbReference>
<dbReference type="GO" id="GO:0000976">
    <property type="term" value="F:transcription cis-regulatory region binding"/>
    <property type="evidence" value="ECO:0007669"/>
    <property type="project" value="TreeGrafter"/>
</dbReference>
<evidence type="ECO:0000256" key="1">
    <source>
        <dbReference type="ARBA" id="ARBA00009437"/>
    </source>
</evidence>
<name>A0A081CS67_9HYPH</name>
<proteinExistence type="inferred from homology"/>
<dbReference type="InterPro" id="IPR000847">
    <property type="entry name" value="LysR_HTH_N"/>
</dbReference>
<keyword evidence="4" id="KW-0804">Transcription</keyword>
<dbReference type="RefSeq" id="WP_045229119.1">
    <property type="nucleotide sequence ID" value="NZ_BBJU01000007.1"/>
</dbReference>
<dbReference type="Pfam" id="PF03466">
    <property type="entry name" value="LysR_substrate"/>
    <property type="match status" value="1"/>
</dbReference>
<dbReference type="SUPFAM" id="SSF53850">
    <property type="entry name" value="Periplasmic binding protein-like II"/>
    <property type="match status" value="1"/>
</dbReference>
<dbReference type="SUPFAM" id="SSF46785">
    <property type="entry name" value="Winged helix' DNA-binding domain"/>
    <property type="match status" value="1"/>
</dbReference>
<dbReference type="eggNOG" id="COG0583">
    <property type="taxonomic scope" value="Bacteria"/>
</dbReference>
<dbReference type="PANTHER" id="PTHR30126">
    <property type="entry name" value="HTH-TYPE TRANSCRIPTIONAL REGULATOR"/>
    <property type="match status" value="1"/>
</dbReference>
<dbReference type="Pfam" id="PF00126">
    <property type="entry name" value="HTH_1"/>
    <property type="match status" value="1"/>
</dbReference>
<reference evidence="6 7" key="1">
    <citation type="submission" date="2014-08" db="EMBL/GenBank/DDBJ databases">
        <title>Whole genome shotgun sequence of Rhizobium rubi NBRC 13261.</title>
        <authorList>
            <person name="Katano-Makiyama Y."/>
            <person name="Hosoyama A."/>
            <person name="Hashimoto M."/>
            <person name="Hosoyama Y."/>
            <person name="Noguchi M."/>
            <person name="Tsuchikane K."/>
            <person name="Uohara A."/>
            <person name="Ohji S."/>
            <person name="Ichikawa N."/>
            <person name="Kimura A."/>
            <person name="Yamazoe A."/>
            <person name="Fujita N."/>
        </authorList>
    </citation>
    <scope>NUCLEOTIDE SEQUENCE [LARGE SCALE GENOMIC DNA]</scope>
    <source>
        <strain evidence="6 7">NBRC 13261</strain>
    </source>
</reference>
<keyword evidence="2" id="KW-0805">Transcription regulation</keyword>
<evidence type="ECO:0000256" key="3">
    <source>
        <dbReference type="ARBA" id="ARBA00023125"/>
    </source>
</evidence>
<comment type="similarity">
    <text evidence="1">Belongs to the LysR transcriptional regulatory family.</text>
</comment>
<feature type="domain" description="HTH lysR-type" evidence="5">
    <location>
        <begin position="1"/>
        <end position="58"/>
    </location>
</feature>
<dbReference type="InterPro" id="IPR036388">
    <property type="entry name" value="WH-like_DNA-bd_sf"/>
</dbReference>
<evidence type="ECO:0000259" key="5">
    <source>
        <dbReference type="PROSITE" id="PS50931"/>
    </source>
</evidence>
<dbReference type="EMBL" id="BBJU01000007">
    <property type="protein sequence ID" value="GAK69513.1"/>
    <property type="molecule type" value="Genomic_DNA"/>
</dbReference>
<evidence type="ECO:0000313" key="6">
    <source>
        <dbReference type="EMBL" id="GAK69513.1"/>
    </source>
</evidence>
<dbReference type="PROSITE" id="PS50931">
    <property type="entry name" value="HTH_LYSR"/>
    <property type="match status" value="1"/>
</dbReference>
<organism evidence="6 7">
    <name type="scientific">Agrobacterium rubi TR3 = NBRC 13261</name>
    <dbReference type="NCBI Taxonomy" id="1368415"/>
    <lineage>
        <taxon>Bacteria</taxon>
        <taxon>Pseudomonadati</taxon>
        <taxon>Pseudomonadota</taxon>
        <taxon>Alphaproteobacteria</taxon>
        <taxon>Hyphomicrobiales</taxon>
        <taxon>Rhizobiaceae</taxon>
        <taxon>Rhizobium/Agrobacterium group</taxon>
        <taxon>Agrobacterium</taxon>
    </lineage>
</organism>
<gene>
    <name evidence="6" type="ORF">RRU01S_07_00380</name>
</gene>
<evidence type="ECO:0000256" key="4">
    <source>
        <dbReference type="ARBA" id="ARBA00023163"/>
    </source>
</evidence>
<dbReference type="PANTHER" id="PTHR30126:SF2">
    <property type="entry name" value="HTH-TYPE TRANSCRIPTIONAL REGULATOR YJIE"/>
    <property type="match status" value="1"/>
</dbReference>
<sequence>MELKWLEDFLSLARFMNFTQAATDRNITQSALSRRIRQLEQWVGVPLIDRTTYPVRLTSAGTSFLPKARKSVDLLSSLREETLEHHSSKDEVLSFATMSTLVLTFFPIWMERIEANGGSFRTRFSEAYSSFSSNVSTLFRSECDFLLTYAHDCVPAIRELSENAYLTLGSERVIAVSAPGEDGTPLHAVRTDGNPTNYLSYRDSSFFAQALPKAIFERVPVRLNTVYENAMSAALKAMAVSGHGVAWIPESLAISELKSGKLVRAAGPELEIEVEIRLYRSFRLRCKQADQFWKQAAEVGVLAERVALPAA</sequence>
<evidence type="ECO:0000313" key="7">
    <source>
        <dbReference type="Proteomes" id="UP000028701"/>
    </source>
</evidence>
<evidence type="ECO:0000256" key="2">
    <source>
        <dbReference type="ARBA" id="ARBA00023015"/>
    </source>
</evidence>
<dbReference type="Gene3D" id="1.10.10.10">
    <property type="entry name" value="Winged helix-like DNA-binding domain superfamily/Winged helix DNA-binding domain"/>
    <property type="match status" value="1"/>
</dbReference>
<dbReference type="GO" id="GO:0003700">
    <property type="term" value="F:DNA-binding transcription factor activity"/>
    <property type="evidence" value="ECO:0007669"/>
    <property type="project" value="InterPro"/>
</dbReference>
<accession>A0A081CS67</accession>
<dbReference type="Proteomes" id="UP000028701">
    <property type="component" value="Unassembled WGS sequence"/>
</dbReference>
<protein>
    <submittedName>
        <fullName evidence="6">Putative LysR family transcriptional regulator</fullName>
    </submittedName>
</protein>
<dbReference type="InterPro" id="IPR005119">
    <property type="entry name" value="LysR_subst-bd"/>
</dbReference>
<dbReference type="PRINTS" id="PR00039">
    <property type="entry name" value="HTHLYSR"/>
</dbReference>
<dbReference type="Gene3D" id="3.40.190.10">
    <property type="entry name" value="Periplasmic binding protein-like II"/>
    <property type="match status" value="1"/>
</dbReference>
<comment type="caution">
    <text evidence="6">The sequence shown here is derived from an EMBL/GenBank/DDBJ whole genome shotgun (WGS) entry which is preliminary data.</text>
</comment>
<dbReference type="OrthoDB" id="528082at2"/>
<keyword evidence="3" id="KW-0238">DNA-binding</keyword>